<feature type="compositionally biased region" description="Pro residues" evidence="4">
    <location>
        <begin position="524"/>
        <end position="535"/>
    </location>
</feature>
<evidence type="ECO:0000313" key="7">
    <source>
        <dbReference type="Proteomes" id="UP000747542"/>
    </source>
</evidence>
<feature type="compositionally biased region" description="Low complexity" evidence="4">
    <location>
        <begin position="536"/>
        <end position="547"/>
    </location>
</feature>
<evidence type="ECO:0000256" key="3">
    <source>
        <dbReference type="SAM" id="Coils"/>
    </source>
</evidence>
<dbReference type="GO" id="GO:0005634">
    <property type="term" value="C:nucleus"/>
    <property type="evidence" value="ECO:0007669"/>
    <property type="project" value="TreeGrafter"/>
</dbReference>
<reference evidence="6" key="1">
    <citation type="journal article" date="2021" name="Sci. Adv.">
        <title>The American lobster genome reveals insights on longevity, neural, and immune adaptations.</title>
        <authorList>
            <person name="Polinski J.M."/>
            <person name="Zimin A.V."/>
            <person name="Clark K.F."/>
            <person name="Kohn A.B."/>
            <person name="Sadowski N."/>
            <person name="Timp W."/>
            <person name="Ptitsyn A."/>
            <person name="Khanna P."/>
            <person name="Romanova D.Y."/>
            <person name="Williams P."/>
            <person name="Greenwood S.J."/>
            <person name="Moroz L.L."/>
            <person name="Walt D.R."/>
            <person name="Bodnar A.G."/>
        </authorList>
    </citation>
    <scope>NUCLEOTIDE SEQUENCE</scope>
    <source>
        <strain evidence="6">GMGI-L3</strain>
    </source>
</reference>
<dbReference type="PANTHER" id="PTHR48025:SF1">
    <property type="entry name" value="RRM DOMAIN-CONTAINING PROTEIN"/>
    <property type="match status" value="1"/>
</dbReference>
<protein>
    <submittedName>
        <fullName evidence="6">RNA-binding protein lark-like 4</fullName>
    </submittedName>
</protein>
<evidence type="ECO:0000256" key="1">
    <source>
        <dbReference type="ARBA" id="ARBA00022884"/>
    </source>
</evidence>
<dbReference type="AlphaFoldDB" id="A0A8J5T7V2"/>
<keyword evidence="3" id="KW-0175">Coiled coil</keyword>
<organism evidence="6 7">
    <name type="scientific">Homarus americanus</name>
    <name type="common">American lobster</name>
    <dbReference type="NCBI Taxonomy" id="6706"/>
    <lineage>
        <taxon>Eukaryota</taxon>
        <taxon>Metazoa</taxon>
        <taxon>Ecdysozoa</taxon>
        <taxon>Arthropoda</taxon>
        <taxon>Crustacea</taxon>
        <taxon>Multicrustacea</taxon>
        <taxon>Malacostraca</taxon>
        <taxon>Eumalacostraca</taxon>
        <taxon>Eucarida</taxon>
        <taxon>Decapoda</taxon>
        <taxon>Pleocyemata</taxon>
        <taxon>Astacidea</taxon>
        <taxon>Nephropoidea</taxon>
        <taxon>Nephropidae</taxon>
        <taxon>Homarus</taxon>
    </lineage>
</organism>
<feature type="region of interest" description="Disordered" evidence="4">
    <location>
        <begin position="78"/>
        <end position="98"/>
    </location>
</feature>
<comment type="caution">
    <text evidence="6">The sequence shown here is derived from an EMBL/GenBank/DDBJ whole genome shotgun (WGS) entry which is preliminary data.</text>
</comment>
<dbReference type="InterPro" id="IPR050502">
    <property type="entry name" value="Euk_RNA-bind_prot"/>
</dbReference>
<dbReference type="Proteomes" id="UP000747542">
    <property type="component" value="Unassembled WGS sequence"/>
</dbReference>
<dbReference type="OrthoDB" id="79941at2759"/>
<feature type="domain" description="RRM" evidence="5">
    <location>
        <begin position="331"/>
        <end position="401"/>
    </location>
</feature>
<evidence type="ECO:0000256" key="2">
    <source>
        <dbReference type="PROSITE-ProRule" id="PRU00176"/>
    </source>
</evidence>
<gene>
    <name evidence="6" type="primary">lark-L4</name>
    <name evidence="6" type="ORF">Hamer_G008543</name>
</gene>
<feature type="coiled-coil region" evidence="3">
    <location>
        <begin position="4"/>
        <end position="72"/>
    </location>
</feature>
<evidence type="ECO:0000313" key="6">
    <source>
        <dbReference type="EMBL" id="KAG7173025.1"/>
    </source>
</evidence>
<proteinExistence type="predicted"/>
<keyword evidence="7" id="KW-1185">Reference proteome</keyword>
<dbReference type="PROSITE" id="PS50102">
    <property type="entry name" value="RRM"/>
    <property type="match status" value="3"/>
</dbReference>
<feature type="region of interest" description="Disordered" evidence="4">
    <location>
        <begin position="520"/>
        <end position="547"/>
    </location>
</feature>
<keyword evidence="1 2" id="KW-0694">RNA-binding</keyword>
<dbReference type="SMART" id="SM00360">
    <property type="entry name" value="RRM"/>
    <property type="match status" value="3"/>
</dbReference>
<evidence type="ECO:0000256" key="4">
    <source>
        <dbReference type="SAM" id="MobiDB-lite"/>
    </source>
</evidence>
<dbReference type="Pfam" id="PF00076">
    <property type="entry name" value="RRM_1"/>
    <property type="match status" value="3"/>
</dbReference>
<dbReference type="InterPro" id="IPR000504">
    <property type="entry name" value="RRM_dom"/>
</dbReference>
<sequence length="547" mass="61993">MESDETLKEELDRVHQEIDQMSNEENQAAQNGVVLDEKERLQIRLAELEILYKNAQQELEATREALAKLQTNECMSTATGTETENNHPLESAASETSVKSQNTKVDFDIKQVSTQTPEWENTYKIFVGNLSNRASGSDIRKLFEAHGTVVEADVVRNYGFVHMENEEEGRVAIEALNGCSLHGKPMVVKASTGARKDDNQTTNILIGNLPKDSKLEELKSLFGVNSNIVESDTLTNCAFVISTKKPVQRKTFKIFLGNLSHRATTAEIRQLFEAHGTVVEVDVLKSFGFVHMAKEEEGKAAIIALNGYILDERPMVVKASTGAKKGGNQRTKIYVGNLHKNTKLLELKRLFEMYGNVVEADIITNYAFVHMDDEAQAQRAIRELDGHEFHGLRLKVRKSTSHARQEAGIRNPDMYFPSGSSGNWFRQYPSDERIEASRYPDCERGGQSFGRKNDLYPPLLPPSYAREHMMHYRDDFDQYYDEGLYERHYGDHPTPPPPVLDNLYNRRLPPLPPHPDFLRYGRGLPPPRNPHPRPPMHGNGPPNHRLF</sequence>
<dbReference type="EMBL" id="JAHLQT010010178">
    <property type="protein sequence ID" value="KAG7173025.1"/>
    <property type="molecule type" value="Genomic_DNA"/>
</dbReference>
<evidence type="ECO:0000259" key="5">
    <source>
        <dbReference type="PROSITE" id="PS50102"/>
    </source>
</evidence>
<dbReference type="PANTHER" id="PTHR48025">
    <property type="entry name" value="OS02G0815200 PROTEIN"/>
    <property type="match status" value="1"/>
</dbReference>
<name>A0A8J5T7V2_HOMAM</name>
<feature type="domain" description="RRM" evidence="5">
    <location>
        <begin position="252"/>
        <end position="322"/>
    </location>
</feature>
<dbReference type="GO" id="GO:0003729">
    <property type="term" value="F:mRNA binding"/>
    <property type="evidence" value="ECO:0007669"/>
    <property type="project" value="TreeGrafter"/>
</dbReference>
<feature type="domain" description="RRM" evidence="5">
    <location>
        <begin position="123"/>
        <end position="193"/>
    </location>
</feature>
<accession>A0A8J5T7V2</accession>